<keyword evidence="3" id="KW-0804">Transcription</keyword>
<dbReference type="GO" id="GO:1901135">
    <property type="term" value="P:carbohydrate derivative metabolic process"/>
    <property type="evidence" value="ECO:0007669"/>
    <property type="project" value="InterPro"/>
</dbReference>
<dbReference type="InterPro" id="IPR046348">
    <property type="entry name" value="SIS_dom_sf"/>
</dbReference>
<name>A0A5R8QAX3_9FIRM</name>
<dbReference type="Pfam" id="PF01380">
    <property type="entry name" value="SIS"/>
    <property type="match status" value="1"/>
</dbReference>
<keyword evidence="2" id="KW-0238">DNA-binding</keyword>
<dbReference type="Gene3D" id="1.10.10.10">
    <property type="entry name" value="Winged helix-like DNA-binding domain superfamily/Winged helix DNA-binding domain"/>
    <property type="match status" value="1"/>
</dbReference>
<dbReference type="GO" id="GO:0097367">
    <property type="term" value="F:carbohydrate derivative binding"/>
    <property type="evidence" value="ECO:0007669"/>
    <property type="project" value="InterPro"/>
</dbReference>
<gene>
    <name evidence="6" type="ORF">FEZ08_08600</name>
</gene>
<feature type="domain" description="SIS" evidence="5">
    <location>
        <begin position="122"/>
        <end position="262"/>
    </location>
</feature>
<dbReference type="Gene3D" id="3.40.50.10490">
    <property type="entry name" value="Glucose-6-phosphate isomerase like protein, domain 1"/>
    <property type="match status" value="1"/>
</dbReference>
<comment type="caution">
    <text evidence="6">The sequence shown here is derived from an EMBL/GenBank/DDBJ whole genome shotgun (WGS) entry which is preliminary data.</text>
</comment>
<keyword evidence="7" id="KW-1185">Reference proteome</keyword>
<dbReference type="PROSITE" id="PS51071">
    <property type="entry name" value="HTH_RPIR"/>
    <property type="match status" value="1"/>
</dbReference>
<evidence type="ECO:0000256" key="3">
    <source>
        <dbReference type="ARBA" id="ARBA00023163"/>
    </source>
</evidence>
<evidence type="ECO:0000313" key="6">
    <source>
        <dbReference type="EMBL" id="TLG72751.1"/>
    </source>
</evidence>
<dbReference type="Proteomes" id="UP000306912">
    <property type="component" value="Unassembled WGS sequence"/>
</dbReference>
<reference evidence="6 7" key="1">
    <citation type="submission" date="2019-05" db="EMBL/GenBank/DDBJ databases">
        <title>Culicoidintestinum kansasii gen. nov., sp. nov. from the gastrointestinal tract of the biting midge, Culicoides sonorensis.</title>
        <authorList>
            <person name="Neupane S."/>
            <person name="Ghosh A."/>
            <person name="Gunther S."/>
            <person name="Martin K."/>
            <person name="Zurek L."/>
        </authorList>
    </citation>
    <scope>NUCLEOTIDE SEQUENCE [LARGE SCALE GENOMIC DNA]</scope>
    <source>
        <strain evidence="6 7">CS-1</strain>
    </source>
</reference>
<dbReference type="InterPro" id="IPR036388">
    <property type="entry name" value="WH-like_DNA-bd_sf"/>
</dbReference>
<dbReference type="OrthoDB" id="370421at2"/>
<dbReference type="GO" id="GO:0003700">
    <property type="term" value="F:DNA-binding transcription factor activity"/>
    <property type="evidence" value="ECO:0007669"/>
    <property type="project" value="InterPro"/>
</dbReference>
<dbReference type="InterPro" id="IPR000281">
    <property type="entry name" value="HTH_RpiR"/>
</dbReference>
<dbReference type="EMBL" id="VBWP01000007">
    <property type="protein sequence ID" value="TLG72751.1"/>
    <property type="molecule type" value="Genomic_DNA"/>
</dbReference>
<dbReference type="GO" id="GO:0003677">
    <property type="term" value="F:DNA binding"/>
    <property type="evidence" value="ECO:0007669"/>
    <property type="project" value="UniProtKB-KW"/>
</dbReference>
<feature type="domain" description="HTH rpiR-type" evidence="4">
    <location>
        <begin position="2"/>
        <end position="78"/>
    </location>
</feature>
<dbReference type="InParanoid" id="A0A5R8QAX3"/>
<dbReference type="InterPro" id="IPR047640">
    <property type="entry name" value="RpiR-like"/>
</dbReference>
<evidence type="ECO:0000259" key="5">
    <source>
        <dbReference type="PROSITE" id="PS51464"/>
    </source>
</evidence>
<dbReference type="InterPro" id="IPR035472">
    <property type="entry name" value="RpiR-like_SIS"/>
</dbReference>
<dbReference type="PANTHER" id="PTHR30514:SF1">
    <property type="entry name" value="HTH-TYPE TRANSCRIPTIONAL REGULATOR HEXR-RELATED"/>
    <property type="match status" value="1"/>
</dbReference>
<evidence type="ECO:0000256" key="2">
    <source>
        <dbReference type="ARBA" id="ARBA00023125"/>
    </source>
</evidence>
<dbReference type="Pfam" id="PF01418">
    <property type="entry name" value="HTH_6"/>
    <property type="match status" value="1"/>
</dbReference>
<dbReference type="SUPFAM" id="SSF53697">
    <property type="entry name" value="SIS domain"/>
    <property type="match status" value="1"/>
</dbReference>
<dbReference type="CDD" id="cd05013">
    <property type="entry name" value="SIS_RpiR"/>
    <property type="match status" value="1"/>
</dbReference>
<sequence length="281" mass="32057">MSGTLYRIHEHMTRMSKTQKRLGNYILSEPEKVIWYTTTELAEAAGVSNASVSRFCQESGFDGFKQFKLVLAHEVANQNSSSFSRPESEQFKDNIAENLLKQNISALTDTENILSIHKVRTAAKFINQASAIMCAGVGASDLVAQDMIHKLLRMEKQAFIHSDHDLRKVALRQYTNKDLVILFSYSGEKREMIELAKQAKEQNVPIIAITRIGKTELSKWATITLEVAAFEHDFRSSALSSRIVQLYMVDVLFYTYGLLFQKESMERLERTYNIIQKKEAD</sequence>
<dbReference type="InterPro" id="IPR009057">
    <property type="entry name" value="Homeodomain-like_sf"/>
</dbReference>
<dbReference type="PROSITE" id="PS51464">
    <property type="entry name" value="SIS"/>
    <property type="match status" value="1"/>
</dbReference>
<protein>
    <submittedName>
        <fullName evidence="6">MurR/RpiR family transcriptional regulator</fullName>
    </submittedName>
</protein>
<keyword evidence="1" id="KW-0805">Transcription regulation</keyword>
<evidence type="ECO:0000259" key="4">
    <source>
        <dbReference type="PROSITE" id="PS51071"/>
    </source>
</evidence>
<accession>A0A5R8QAX3</accession>
<dbReference type="PANTHER" id="PTHR30514">
    <property type="entry name" value="GLUCOKINASE"/>
    <property type="match status" value="1"/>
</dbReference>
<evidence type="ECO:0000256" key="1">
    <source>
        <dbReference type="ARBA" id="ARBA00023015"/>
    </source>
</evidence>
<dbReference type="RefSeq" id="WP_138191397.1">
    <property type="nucleotide sequence ID" value="NZ_VBWP01000007.1"/>
</dbReference>
<proteinExistence type="predicted"/>
<evidence type="ECO:0000313" key="7">
    <source>
        <dbReference type="Proteomes" id="UP000306912"/>
    </source>
</evidence>
<dbReference type="SUPFAM" id="SSF46689">
    <property type="entry name" value="Homeodomain-like"/>
    <property type="match status" value="1"/>
</dbReference>
<dbReference type="InterPro" id="IPR001347">
    <property type="entry name" value="SIS_dom"/>
</dbReference>
<organism evidence="6 7">
    <name type="scientific">Culicoidibacter larvae</name>
    <dbReference type="NCBI Taxonomy" id="2579976"/>
    <lineage>
        <taxon>Bacteria</taxon>
        <taxon>Bacillati</taxon>
        <taxon>Bacillota</taxon>
        <taxon>Culicoidibacteria</taxon>
        <taxon>Culicoidibacterales</taxon>
        <taxon>Culicoidibacteraceae</taxon>
        <taxon>Culicoidibacter</taxon>
    </lineage>
</organism>
<dbReference type="AlphaFoldDB" id="A0A5R8QAX3"/>